<dbReference type="Gene3D" id="1.20.1250.20">
    <property type="entry name" value="MFS general substrate transporter like domains"/>
    <property type="match status" value="1"/>
</dbReference>
<gene>
    <name evidence="2" type="ORF">BDW59DRAFT_162845</name>
</gene>
<dbReference type="Proteomes" id="UP001610335">
    <property type="component" value="Unassembled WGS sequence"/>
</dbReference>
<name>A0ABR4I803_9EURO</name>
<comment type="caution">
    <text evidence="2">The sequence shown here is derived from an EMBL/GenBank/DDBJ whole genome shotgun (WGS) entry which is preliminary data.</text>
</comment>
<sequence>MGFGEYNASTGAYEIDSRWLSLFNSLNYIGFAAGVIIGSEISARFGRRWCMFTMSVYALVHGYHYRHIEL</sequence>
<organism evidence="2 3">
    <name type="scientific">Aspergillus cavernicola</name>
    <dbReference type="NCBI Taxonomy" id="176166"/>
    <lineage>
        <taxon>Eukaryota</taxon>
        <taxon>Fungi</taxon>
        <taxon>Dikarya</taxon>
        <taxon>Ascomycota</taxon>
        <taxon>Pezizomycotina</taxon>
        <taxon>Eurotiomycetes</taxon>
        <taxon>Eurotiomycetidae</taxon>
        <taxon>Eurotiales</taxon>
        <taxon>Aspergillaceae</taxon>
        <taxon>Aspergillus</taxon>
        <taxon>Aspergillus subgen. Nidulantes</taxon>
    </lineage>
</organism>
<keyword evidence="1" id="KW-0812">Transmembrane</keyword>
<dbReference type="InterPro" id="IPR036259">
    <property type="entry name" value="MFS_trans_sf"/>
</dbReference>
<protein>
    <recommendedName>
        <fullName evidence="4">Major facilitator superfamily (MFS) profile domain-containing protein</fullName>
    </recommendedName>
</protein>
<evidence type="ECO:0000256" key="1">
    <source>
        <dbReference type="SAM" id="Phobius"/>
    </source>
</evidence>
<keyword evidence="1" id="KW-1133">Transmembrane helix</keyword>
<evidence type="ECO:0000313" key="2">
    <source>
        <dbReference type="EMBL" id="KAL2823878.1"/>
    </source>
</evidence>
<evidence type="ECO:0008006" key="4">
    <source>
        <dbReference type="Google" id="ProtNLM"/>
    </source>
</evidence>
<feature type="transmembrane region" description="Helical" evidence="1">
    <location>
        <begin position="19"/>
        <end position="37"/>
    </location>
</feature>
<dbReference type="SUPFAM" id="SSF103473">
    <property type="entry name" value="MFS general substrate transporter"/>
    <property type="match status" value="1"/>
</dbReference>
<reference evidence="2 3" key="1">
    <citation type="submission" date="2024-07" db="EMBL/GenBank/DDBJ databases">
        <title>Section-level genome sequencing and comparative genomics of Aspergillus sections Usti and Cavernicolus.</title>
        <authorList>
            <consortium name="Lawrence Berkeley National Laboratory"/>
            <person name="Nybo J.L."/>
            <person name="Vesth T.C."/>
            <person name="Theobald S."/>
            <person name="Frisvad J.C."/>
            <person name="Larsen T.O."/>
            <person name="Kjaerboelling I."/>
            <person name="Rothschild-Mancinelli K."/>
            <person name="Lyhne E.K."/>
            <person name="Kogle M.E."/>
            <person name="Barry K."/>
            <person name="Clum A."/>
            <person name="Na H."/>
            <person name="Ledsgaard L."/>
            <person name="Lin J."/>
            <person name="Lipzen A."/>
            <person name="Kuo A."/>
            <person name="Riley R."/>
            <person name="Mondo S."/>
            <person name="LaButti K."/>
            <person name="Haridas S."/>
            <person name="Pangalinan J."/>
            <person name="Salamov A.A."/>
            <person name="Simmons B.A."/>
            <person name="Magnuson J.K."/>
            <person name="Chen J."/>
            <person name="Drula E."/>
            <person name="Henrissat B."/>
            <person name="Wiebenga A."/>
            <person name="Lubbers R.J."/>
            <person name="Gomes A.C."/>
            <person name="Makela M.R."/>
            <person name="Stajich J."/>
            <person name="Grigoriev I.V."/>
            <person name="Mortensen U.H."/>
            <person name="De vries R.P."/>
            <person name="Baker S.E."/>
            <person name="Andersen M.R."/>
        </authorList>
    </citation>
    <scope>NUCLEOTIDE SEQUENCE [LARGE SCALE GENOMIC DNA]</scope>
    <source>
        <strain evidence="2 3">CBS 600.67</strain>
    </source>
</reference>
<evidence type="ECO:0000313" key="3">
    <source>
        <dbReference type="Proteomes" id="UP001610335"/>
    </source>
</evidence>
<keyword evidence="3" id="KW-1185">Reference proteome</keyword>
<dbReference type="EMBL" id="JBFXLS010000048">
    <property type="protein sequence ID" value="KAL2823878.1"/>
    <property type="molecule type" value="Genomic_DNA"/>
</dbReference>
<keyword evidence="1" id="KW-0472">Membrane</keyword>
<accession>A0ABR4I803</accession>
<proteinExistence type="predicted"/>